<dbReference type="InterPro" id="IPR036188">
    <property type="entry name" value="FAD/NAD-bd_sf"/>
</dbReference>
<feature type="domain" description="FAD-dependent oxidoreductase 2 FAD-binding" evidence="5">
    <location>
        <begin position="12"/>
        <end position="392"/>
    </location>
</feature>
<evidence type="ECO:0000256" key="4">
    <source>
        <dbReference type="ARBA" id="ARBA00023002"/>
    </source>
</evidence>
<protein>
    <submittedName>
        <fullName evidence="7">Succinate dehydrogenase</fullName>
    </submittedName>
</protein>
<dbReference type="SUPFAM" id="SSF51905">
    <property type="entry name" value="FAD/NAD(P)-binding domain"/>
    <property type="match status" value="1"/>
</dbReference>
<dbReference type="AlphaFoldDB" id="A0A1Y0CCM6"/>
<reference evidence="7 8" key="1">
    <citation type="submission" date="2017-04" db="EMBL/GenBank/DDBJ databases">
        <title>Whole Genome Sequence of 1,4-Dioxane Degrading Bacterium Mycobacterium dioxanotrophicus PH-06.</title>
        <authorList>
            <person name="He Y."/>
        </authorList>
    </citation>
    <scope>NUCLEOTIDE SEQUENCE [LARGE SCALE GENOMIC DNA]</scope>
    <source>
        <strain evidence="7 8">PH-06</strain>
    </source>
</reference>
<dbReference type="InterPro" id="IPR015939">
    <property type="entry name" value="Fum_Rdtase/Succ_DH_flav-like_C"/>
</dbReference>
<dbReference type="OrthoDB" id="9805351at2"/>
<dbReference type="PANTHER" id="PTHR11632:SF51">
    <property type="entry name" value="SUCCINATE DEHYDROGENASE [UBIQUINONE] FLAVOPROTEIN SUBUNIT, MITOCHONDRIAL"/>
    <property type="match status" value="1"/>
</dbReference>
<evidence type="ECO:0000313" key="8">
    <source>
        <dbReference type="Proteomes" id="UP000195331"/>
    </source>
</evidence>
<gene>
    <name evidence="7" type="ORF">BTO20_33325</name>
</gene>
<dbReference type="RefSeq" id="WP_087080409.1">
    <property type="nucleotide sequence ID" value="NZ_CP020809.1"/>
</dbReference>
<organism evidence="7 8">
    <name type="scientific">Mycobacterium dioxanotrophicus</name>
    <dbReference type="NCBI Taxonomy" id="482462"/>
    <lineage>
        <taxon>Bacteria</taxon>
        <taxon>Bacillati</taxon>
        <taxon>Actinomycetota</taxon>
        <taxon>Actinomycetes</taxon>
        <taxon>Mycobacteriales</taxon>
        <taxon>Mycobacteriaceae</taxon>
        <taxon>Mycobacterium</taxon>
    </lineage>
</organism>
<dbReference type="FunFam" id="3.90.700.10:FF:000005">
    <property type="entry name" value="Succinate dehydrogenase flavoprotein subunit"/>
    <property type="match status" value="1"/>
</dbReference>
<dbReference type="SUPFAM" id="SSF56425">
    <property type="entry name" value="Succinate dehydrogenase/fumarate reductase flavoprotein, catalytic domain"/>
    <property type="match status" value="1"/>
</dbReference>
<dbReference type="InterPro" id="IPR003953">
    <property type="entry name" value="FAD-dep_OxRdtase_2_FAD-bd"/>
</dbReference>
<proteinExistence type="predicted"/>
<dbReference type="Pfam" id="PF00890">
    <property type="entry name" value="FAD_binding_2"/>
    <property type="match status" value="1"/>
</dbReference>
<dbReference type="Gene3D" id="3.90.700.10">
    <property type="entry name" value="Succinate dehydrogenase/fumarate reductase flavoprotein, catalytic domain"/>
    <property type="match status" value="1"/>
</dbReference>
<keyword evidence="3" id="KW-0274">FAD</keyword>
<keyword evidence="2" id="KW-0285">Flavoprotein</keyword>
<sequence>MDCVEQQVATSVLVIGTGGAALRAAIELAERGIDVLVVGKRPMADAHTTLARGGVNAALATMDPDDSWQQHAADTLTESCLLADPVTVRIVTEGAAEAIRDLERYGMAFARERDGRISQRFFGAHTHRRTAYAGDHTGLELHRTLVHRALELAVPVMDSVYITSLLVRDAVIFGAYGFDVCDGTRYTIHSDSVILATGGHARIWRRTSSRRGENTGDSFRLAHEAGARIRDAELVQFHPTGLIQPEEWAGTLVPDIARAEGGILRNALGDRFMRRYDSERMELSSSNQVAVAADTEIRAGRGTPRGGVWLDLTHLPRTHILDRLPRLYQSLLDVQSLDITTDPIEVAPAAHYSMGGVWVRADDHSTDVAGLYVIGAASTGMHGAGVLGGNPLIELLVYGKIAARAAARYSIGLGAQQRSRSAVSDARDAIAGLLSSPGSENAHYLHRAVRATMTRHAGVVRDEAGLRAGLDEIDDIESLTPRLAVHPDIAGFVELAEAFDLRSALSAGRATLETALQRRETRGCHNRSDCPPADESLRVNLVWSGPGRVAAEPVPDIPGDIAALMRPVSTIGKLLE</sequence>
<dbReference type="Proteomes" id="UP000195331">
    <property type="component" value="Chromosome"/>
</dbReference>
<evidence type="ECO:0000256" key="3">
    <source>
        <dbReference type="ARBA" id="ARBA00022827"/>
    </source>
</evidence>
<dbReference type="InterPro" id="IPR030664">
    <property type="entry name" value="SdhA/FrdA/AprA"/>
</dbReference>
<dbReference type="PANTHER" id="PTHR11632">
    <property type="entry name" value="SUCCINATE DEHYDROGENASE 2 FLAVOPROTEIN SUBUNIT"/>
    <property type="match status" value="1"/>
</dbReference>
<dbReference type="Gene3D" id="3.50.50.60">
    <property type="entry name" value="FAD/NAD(P)-binding domain"/>
    <property type="match status" value="1"/>
</dbReference>
<name>A0A1Y0CCM6_9MYCO</name>
<feature type="domain" description="Fumarate reductase/succinate dehydrogenase flavoprotein-like C-terminal" evidence="6">
    <location>
        <begin position="446"/>
        <end position="535"/>
    </location>
</feature>
<dbReference type="EMBL" id="CP020809">
    <property type="protein sequence ID" value="ART72794.1"/>
    <property type="molecule type" value="Genomic_DNA"/>
</dbReference>
<comment type="cofactor">
    <cofactor evidence="1">
        <name>FAD</name>
        <dbReference type="ChEBI" id="CHEBI:57692"/>
    </cofactor>
</comment>
<evidence type="ECO:0000256" key="2">
    <source>
        <dbReference type="ARBA" id="ARBA00022630"/>
    </source>
</evidence>
<evidence type="ECO:0000259" key="5">
    <source>
        <dbReference type="Pfam" id="PF00890"/>
    </source>
</evidence>
<dbReference type="KEGG" id="mdx:BTO20_33325"/>
<dbReference type="SUPFAM" id="SSF46977">
    <property type="entry name" value="Succinate dehydrogenase/fumarate reductase flavoprotein C-terminal domain"/>
    <property type="match status" value="1"/>
</dbReference>
<dbReference type="GO" id="GO:0033765">
    <property type="term" value="F:steroid dehydrogenase activity, acting on the CH-CH group of donors"/>
    <property type="evidence" value="ECO:0007669"/>
    <property type="project" value="UniProtKB-ARBA"/>
</dbReference>
<dbReference type="InterPro" id="IPR037099">
    <property type="entry name" value="Fum_R/Succ_DH_flav-like_C_sf"/>
</dbReference>
<accession>A0A1Y0CCM6</accession>
<evidence type="ECO:0000256" key="1">
    <source>
        <dbReference type="ARBA" id="ARBA00001974"/>
    </source>
</evidence>
<dbReference type="Pfam" id="PF02910">
    <property type="entry name" value="Succ_DH_flav_C"/>
    <property type="match status" value="1"/>
</dbReference>
<keyword evidence="8" id="KW-1185">Reference proteome</keyword>
<evidence type="ECO:0000313" key="7">
    <source>
        <dbReference type="EMBL" id="ART72794.1"/>
    </source>
</evidence>
<evidence type="ECO:0000259" key="6">
    <source>
        <dbReference type="Pfam" id="PF02910"/>
    </source>
</evidence>
<dbReference type="Gene3D" id="1.20.58.100">
    <property type="entry name" value="Fumarate reductase/succinate dehydrogenase flavoprotein-like, C-terminal domain"/>
    <property type="match status" value="1"/>
</dbReference>
<dbReference type="PIRSF" id="PIRSF000171">
    <property type="entry name" value="SDHA_APRA_LASPO"/>
    <property type="match status" value="1"/>
</dbReference>
<keyword evidence="4" id="KW-0560">Oxidoreductase</keyword>
<dbReference type="InterPro" id="IPR027477">
    <property type="entry name" value="Succ_DH/fumarate_Rdtase_cat_sf"/>
</dbReference>